<gene>
    <name evidence="6" type="ORF">BU14_0427s0010</name>
</gene>
<dbReference type="OrthoDB" id="202910at2759"/>
<keyword evidence="4 5" id="KW-0472">Membrane</keyword>
<protein>
    <recommendedName>
        <fullName evidence="8">COPI associated protein</fullName>
    </recommendedName>
</protein>
<keyword evidence="7" id="KW-1185">Reference proteome</keyword>
<name>A0A1X6NVH9_PORUM</name>
<evidence type="ECO:0000313" key="7">
    <source>
        <dbReference type="Proteomes" id="UP000218209"/>
    </source>
</evidence>
<dbReference type="GO" id="GO:0016020">
    <property type="term" value="C:membrane"/>
    <property type="evidence" value="ECO:0007669"/>
    <property type="project" value="UniProtKB-SubCell"/>
</dbReference>
<accession>A0A1X6NVH9</accession>
<dbReference type="AlphaFoldDB" id="A0A1X6NVH9"/>
<dbReference type="PANTHER" id="PTHR28128:SF1">
    <property type="entry name" value="GOLGI APPARATUS MEMBRANE PROTEIN TVP15"/>
    <property type="match status" value="1"/>
</dbReference>
<feature type="transmembrane region" description="Helical" evidence="5">
    <location>
        <begin position="21"/>
        <end position="39"/>
    </location>
</feature>
<evidence type="ECO:0000313" key="6">
    <source>
        <dbReference type="EMBL" id="OSX72520.1"/>
    </source>
</evidence>
<feature type="transmembrane region" description="Helical" evidence="5">
    <location>
        <begin position="111"/>
        <end position="132"/>
    </location>
</feature>
<evidence type="ECO:0000256" key="4">
    <source>
        <dbReference type="ARBA" id="ARBA00023136"/>
    </source>
</evidence>
<keyword evidence="2 5" id="KW-0812">Transmembrane</keyword>
<dbReference type="Proteomes" id="UP000218209">
    <property type="component" value="Unassembled WGS sequence"/>
</dbReference>
<dbReference type="InterPro" id="IPR013714">
    <property type="entry name" value="Golgi_TVP15"/>
</dbReference>
<evidence type="ECO:0008006" key="8">
    <source>
        <dbReference type="Google" id="ProtNLM"/>
    </source>
</evidence>
<evidence type="ECO:0000256" key="1">
    <source>
        <dbReference type="ARBA" id="ARBA00004141"/>
    </source>
</evidence>
<proteinExistence type="predicted"/>
<evidence type="ECO:0000256" key="3">
    <source>
        <dbReference type="ARBA" id="ARBA00022989"/>
    </source>
</evidence>
<dbReference type="Pfam" id="PF08507">
    <property type="entry name" value="COPI_assoc"/>
    <property type="match status" value="1"/>
</dbReference>
<sequence length="179" mass="18556">MEGGGRLSSCAPDNPALYVRLGTFISGGLLIGSAIFRFIRLFTLNFDDPSFFVMLIWIAVFGVLLILAELEWPSCMASHFGFLMGIKGRGFFTFFAGTLALSLGFDNSSQLSGILLIVAGFIACGVSVLLFFCGGRMGSGTDVEAPTVRGGGGVAAAPSGGGIFGGRKNPAANNPDIAI</sequence>
<evidence type="ECO:0000256" key="2">
    <source>
        <dbReference type="ARBA" id="ARBA00022692"/>
    </source>
</evidence>
<comment type="subcellular location">
    <subcellularLocation>
        <location evidence="1">Membrane</location>
        <topology evidence="1">Multi-pass membrane protein</topology>
    </subcellularLocation>
</comment>
<evidence type="ECO:0000256" key="5">
    <source>
        <dbReference type="SAM" id="Phobius"/>
    </source>
</evidence>
<feature type="transmembrane region" description="Helical" evidence="5">
    <location>
        <begin position="51"/>
        <end position="68"/>
    </location>
</feature>
<keyword evidence="3 5" id="KW-1133">Transmembrane helix</keyword>
<dbReference type="EMBL" id="KV919055">
    <property type="protein sequence ID" value="OSX72520.1"/>
    <property type="molecule type" value="Genomic_DNA"/>
</dbReference>
<organism evidence="6 7">
    <name type="scientific">Porphyra umbilicalis</name>
    <name type="common">Purple laver</name>
    <name type="synonym">Red alga</name>
    <dbReference type="NCBI Taxonomy" id="2786"/>
    <lineage>
        <taxon>Eukaryota</taxon>
        <taxon>Rhodophyta</taxon>
        <taxon>Bangiophyceae</taxon>
        <taxon>Bangiales</taxon>
        <taxon>Bangiaceae</taxon>
        <taxon>Porphyra</taxon>
    </lineage>
</organism>
<dbReference type="PANTHER" id="PTHR28128">
    <property type="entry name" value="GOLGI APPARATUS MEMBRANE PROTEIN TVP15"/>
    <property type="match status" value="1"/>
</dbReference>
<reference evidence="6 7" key="1">
    <citation type="submission" date="2017-03" db="EMBL/GenBank/DDBJ databases">
        <title>WGS assembly of Porphyra umbilicalis.</title>
        <authorList>
            <person name="Brawley S.H."/>
            <person name="Blouin N.A."/>
            <person name="Ficko-Blean E."/>
            <person name="Wheeler G.L."/>
            <person name="Lohr M."/>
            <person name="Goodson H.V."/>
            <person name="Jenkins J.W."/>
            <person name="Blaby-Haas C.E."/>
            <person name="Helliwell K.E."/>
            <person name="Chan C."/>
            <person name="Marriage T."/>
            <person name="Bhattacharya D."/>
            <person name="Klein A.S."/>
            <person name="Badis Y."/>
            <person name="Brodie J."/>
            <person name="Cao Y."/>
            <person name="Collen J."/>
            <person name="Dittami S.M."/>
            <person name="Gachon C.M."/>
            <person name="Green B.R."/>
            <person name="Karpowicz S."/>
            <person name="Kim J.W."/>
            <person name="Kudahl U."/>
            <person name="Lin S."/>
            <person name="Michel G."/>
            <person name="Mittag M."/>
            <person name="Olson B.J."/>
            <person name="Pangilinan J."/>
            <person name="Peng Y."/>
            <person name="Qiu H."/>
            <person name="Shu S."/>
            <person name="Singer J.T."/>
            <person name="Smith A.G."/>
            <person name="Sprecher B.N."/>
            <person name="Wagner V."/>
            <person name="Wang W."/>
            <person name="Wang Z.-Y."/>
            <person name="Yan J."/>
            <person name="Yarish C."/>
            <person name="Zoeuner-Riek S."/>
            <person name="Zhuang Y."/>
            <person name="Zou Y."/>
            <person name="Lindquist E.A."/>
            <person name="Grimwood J."/>
            <person name="Barry K."/>
            <person name="Rokhsar D.S."/>
            <person name="Schmutz J."/>
            <person name="Stiller J.W."/>
            <person name="Grossman A.R."/>
            <person name="Prochnik S.E."/>
        </authorList>
    </citation>
    <scope>NUCLEOTIDE SEQUENCE [LARGE SCALE GENOMIC DNA]</scope>
    <source>
        <strain evidence="6">4086291</strain>
    </source>
</reference>
<feature type="transmembrane region" description="Helical" evidence="5">
    <location>
        <begin position="80"/>
        <end position="105"/>
    </location>
</feature>